<feature type="domain" description="RNase H type-1" evidence="1">
    <location>
        <begin position="101"/>
        <end position="169"/>
    </location>
</feature>
<dbReference type="EMBL" id="JABEZX010000013">
    <property type="protein sequence ID" value="MBA0573546.1"/>
    <property type="molecule type" value="Genomic_DNA"/>
</dbReference>
<evidence type="ECO:0000313" key="2">
    <source>
        <dbReference type="EMBL" id="MBA0573546.1"/>
    </source>
</evidence>
<evidence type="ECO:0000259" key="1">
    <source>
        <dbReference type="Pfam" id="PF13456"/>
    </source>
</evidence>
<feature type="non-terminal residue" evidence="2">
    <location>
        <position position="1"/>
    </location>
</feature>
<feature type="non-terminal residue" evidence="2">
    <location>
        <position position="201"/>
    </location>
</feature>
<dbReference type="AlphaFoldDB" id="A0A7J8N9F8"/>
<sequence>RDCKLTKQVLQELEVTLSNRNTENDWNKCLVMELGNKSSQLCVTTAVAFWAIWFSRNKFIHEGILNKAQEIASFVRNYTIEISQTEGITEFLQRNKNDIWRPPEGFVMGACEHQWQNVQDSTTIEAWACLQVVTFAEELGFQDICVEGDTLKVVKKLNDEHNDRILEGLLIERRASKFCFLKDQGHPEGFLRCKKGSYVFK</sequence>
<dbReference type="Proteomes" id="UP000593572">
    <property type="component" value="Unassembled WGS sequence"/>
</dbReference>
<dbReference type="Pfam" id="PF13456">
    <property type="entry name" value="RVT_3"/>
    <property type="match status" value="1"/>
</dbReference>
<accession>A0A7J8N9F8</accession>
<evidence type="ECO:0000313" key="3">
    <source>
        <dbReference type="Proteomes" id="UP000593572"/>
    </source>
</evidence>
<gene>
    <name evidence="2" type="ORF">Golob_000816</name>
</gene>
<dbReference type="InterPro" id="IPR002156">
    <property type="entry name" value="RNaseH_domain"/>
</dbReference>
<dbReference type="GO" id="GO:0004523">
    <property type="term" value="F:RNA-DNA hybrid ribonuclease activity"/>
    <property type="evidence" value="ECO:0007669"/>
    <property type="project" value="InterPro"/>
</dbReference>
<dbReference type="GO" id="GO:0003676">
    <property type="term" value="F:nucleic acid binding"/>
    <property type="evidence" value="ECO:0007669"/>
    <property type="project" value="InterPro"/>
</dbReference>
<name>A0A7J8N9F8_9ROSI</name>
<comment type="caution">
    <text evidence="2">The sequence shown here is derived from an EMBL/GenBank/DDBJ whole genome shotgun (WGS) entry which is preliminary data.</text>
</comment>
<reference evidence="2 3" key="1">
    <citation type="journal article" date="2019" name="Genome Biol. Evol.">
        <title>Insights into the evolution of the New World diploid cottons (Gossypium, subgenus Houzingenia) based on genome sequencing.</title>
        <authorList>
            <person name="Grover C.E."/>
            <person name="Arick M.A. 2nd"/>
            <person name="Thrash A."/>
            <person name="Conover J.L."/>
            <person name="Sanders W.S."/>
            <person name="Peterson D.G."/>
            <person name="Frelichowski J.E."/>
            <person name="Scheffler J.A."/>
            <person name="Scheffler B.E."/>
            <person name="Wendel J.F."/>
        </authorList>
    </citation>
    <scope>NUCLEOTIDE SEQUENCE [LARGE SCALE GENOMIC DNA]</scope>
    <source>
        <strain evidence="2">157</strain>
        <tissue evidence="2">Leaf</tissue>
    </source>
</reference>
<proteinExistence type="predicted"/>
<keyword evidence="3" id="KW-1185">Reference proteome</keyword>
<protein>
    <recommendedName>
        <fullName evidence="1">RNase H type-1 domain-containing protein</fullName>
    </recommendedName>
</protein>
<organism evidence="2 3">
    <name type="scientific">Gossypium lobatum</name>
    <dbReference type="NCBI Taxonomy" id="34289"/>
    <lineage>
        <taxon>Eukaryota</taxon>
        <taxon>Viridiplantae</taxon>
        <taxon>Streptophyta</taxon>
        <taxon>Embryophyta</taxon>
        <taxon>Tracheophyta</taxon>
        <taxon>Spermatophyta</taxon>
        <taxon>Magnoliopsida</taxon>
        <taxon>eudicotyledons</taxon>
        <taxon>Gunneridae</taxon>
        <taxon>Pentapetalae</taxon>
        <taxon>rosids</taxon>
        <taxon>malvids</taxon>
        <taxon>Malvales</taxon>
        <taxon>Malvaceae</taxon>
        <taxon>Malvoideae</taxon>
        <taxon>Gossypium</taxon>
    </lineage>
</organism>